<sequence length="384" mass="43315">MLSTTVTKTTLTRVTPLFSSLSLSNSHRPTGWTYQCPAGRDVGYDKGRRKAHSMALAVNAATDFFTSSIPTVAQRVKPVGFDEEACTLGLTDGYSYAEVDIGDRFGDRDRYEVMRKLGWGMYATTWLVKDHNNSNEAYYAIKILNHYGTLLESGDFEDPSHPRFHEREVLARVSLSKDSLGSQYCMKLVESFVIQRSTGEHLCLVLELGGMSLQGLRPLISRNGSLPTQFVKMIVKQMCLALEYLHTECKVVHTDLKPSNILVTFSPEDTRDLVNTALKTRPVERYSPRKILGETVEALRSQPLPLPNFSKSNPHTWRFKITDFGSAQWVGRRSTNRVQPIGLRAPEVILGRNWNEKIDIWSLGCLVRIVSPWKFNLTRLGIGL</sequence>
<evidence type="ECO:0000313" key="13">
    <source>
        <dbReference type="Proteomes" id="UP000307440"/>
    </source>
</evidence>
<dbReference type="PANTHER" id="PTHR47634:SF9">
    <property type="entry name" value="PROTEIN KINASE DOMAIN-CONTAINING PROTEIN-RELATED"/>
    <property type="match status" value="1"/>
</dbReference>
<evidence type="ECO:0000256" key="5">
    <source>
        <dbReference type="ARBA" id="ARBA00022777"/>
    </source>
</evidence>
<dbReference type="EMBL" id="ML210233">
    <property type="protein sequence ID" value="TFK22761.1"/>
    <property type="molecule type" value="Genomic_DNA"/>
</dbReference>
<dbReference type="GO" id="GO:0005524">
    <property type="term" value="F:ATP binding"/>
    <property type="evidence" value="ECO:0007669"/>
    <property type="project" value="UniProtKB-UniRule"/>
</dbReference>
<comment type="similarity">
    <text evidence="10">Belongs to the protein kinase superfamily.</text>
</comment>
<evidence type="ECO:0000256" key="8">
    <source>
        <dbReference type="ARBA" id="ARBA00048679"/>
    </source>
</evidence>
<dbReference type="InterPro" id="IPR000719">
    <property type="entry name" value="Prot_kinase_dom"/>
</dbReference>
<accession>A0A5C3KQE2</accession>
<dbReference type="AlphaFoldDB" id="A0A5C3KQE2"/>
<proteinExistence type="inferred from homology"/>
<keyword evidence="3" id="KW-0808">Transferase</keyword>
<dbReference type="Gene3D" id="1.10.510.10">
    <property type="entry name" value="Transferase(Phosphotransferase) domain 1"/>
    <property type="match status" value="1"/>
</dbReference>
<dbReference type="InterPro" id="IPR008271">
    <property type="entry name" value="Ser/Thr_kinase_AS"/>
</dbReference>
<dbReference type="STRING" id="230819.A0A5C3KQE2"/>
<dbReference type="InterPro" id="IPR011009">
    <property type="entry name" value="Kinase-like_dom_sf"/>
</dbReference>
<keyword evidence="2 10" id="KW-0723">Serine/threonine-protein kinase</keyword>
<organism evidence="12 13">
    <name type="scientific">Coprinopsis marcescibilis</name>
    <name type="common">Agaric fungus</name>
    <name type="synonym">Psathyrella marcescibilis</name>
    <dbReference type="NCBI Taxonomy" id="230819"/>
    <lineage>
        <taxon>Eukaryota</taxon>
        <taxon>Fungi</taxon>
        <taxon>Dikarya</taxon>
        <taxon>Basidiomycota</taxon>
        <taxon>Agaricomycotina</taxon>
        <taxon>Agaricomycetes</taxon>
        <taxon>Agaricomycetidae</taxon>
        <taxon>Agaricales</taxon>
        <taxon>Agaricineae</taxon>
        <taxon>Psathyrellaceae</taxon>
        <taxon>Coprinopsis</taxon>
    </lineage>
</organism>
<dbReference type="PROSITE" id="PS00107">
    <property type="entry name" value="PROTEIN_KINASE_ATP"/>
    <property type="match status" value="1"/>
</dbReference>
<dbReference type="GO" id="GO:0004674">
    <property type="term" value="F:protein serine/threonine kinase activity"/>
    <property type="evidence" value="ECO:0007669"/>
    <property type="project" value="UniProtKB-KW"/>
</dbReference>
<reference evidence="12 13" key="1">
    <citation type="journal article" date="2019" name="Nat. Ecol. Evol.">
        <title>Megaphylogeny resolves global patterns of mushroom evolution.</title>
        <authorList>
            <person name="Varga T."/>
            <person name="Krizsan K."/>
            <person name="Foldi C."/>
            <person name="Dima B."/>
            <person name="Sanchez-Garcia M."/>
            <person name="Sanchez-Ramirez S."/>
            <person name="Szollosi G.J."/>
            <person name="Szarkandi J.G."/>
            <person name="Papp V."/>
            <person name="Albert L."/>
            <person name="Andreopoulos W."/>
            <person name="Angelini C."/>
            <person name="Antonin V."/>
            <person name="Barry K.W."/>
            <person name="Bougher N.L."/>
            <person name="Buchanan P."/>
            <person name="Buyck B."/>
            <person name="Bense V."/>
            <person name="Catcheside P."/>
            <person name="Chovatia M."/>
            <person name="Cooper J."/>
            <person name="Damon W."/>
            <person name="Desjardin D."/>
            <person name="Finy P."/>
            <person name="Geml J."/>
            <person name="Haridas S."/>
            <person name="Hughes K."/>
            <person name="Justo A."/>
            <person name="Karasinski D."/>
            <person name="Kautmanova I."/>
            <person name="Kiss B."/>
            <person name="Kocsube S."/>
            <person name="Kotiranta H."/>
            <person name="LaButti K.M."/>
            <person name="Lechner B.E."/>
            <person name="Liimatainen K."/>
            <person name="Lipzen A."/>
            <person name="Lukacs Z."/>
            <person name="Mihaltcheva S."/>
            <person name="Morgado L.N."/>
            <person name="Niskanen T."/>
            <person name="Noordeloos M.E."/>
            <person name="Ohm R.A."/>
            <person name="Ortiz-Santana B."/>
            <person name="Ovrebo C."/>
            <person name="Racz N."/>
            <person name="Riley R."/>
            <person name="Savchenko A."/>
            <person name="Shiryaev A."/>
            <person name="Soop K."/>
            <person name="Spirin V."/>
            <person name="Szebenyi C."/>
            <person name="Tomsovsky M."/>
            <person name="Tulloss R.E."/>
            <person name="Uehling J."/>
            <person name="Grigoriev I.V."/>
            <person name="Vagvolgyi C."/>
            <person name="Papp T."/>
            <person name="Martin F.M."/>
            <person name="Miettinen O."/>
            <person name="Hibbett D.S."/>
            <person name="Nagy L.G."/>
        </authorList>
    </citation>
    <scope>NUCLEOTIDE SEQUENCE [LARGE SCALE GENOMIC DNA]</scope>
    <source>
        <strain evidence="12 13">CBS 121175</strain>
    </source>
</reference>
<name>A0A5C3KQE2_COPMA</name>
<dbReference type="PANTHER" id="PTHR47634">
    <property type="entry name" value="PROTEIN KINASE DOMAIN-CONTAINING PROTEIN-RELATED"/>
    <property type="match status" value="1"/>
</dbReference>
<comment type="catalytic activity">
    <reaction evidence="8">
        <text>L-seryl-[protein] + ATP = O-phospho-L-seryl-[protein] + ADP + H(+)</text>
        <dbReference type="Rhea" id="RHEA:17989"/>
        <dbReference type="Rhea" id="RHEA-COMP:9863"/>
        <dbReference type="Rhea" id="RHEA-COMP:11604"/>
        <dbReference type="ChEBI" id="CHEBI:15378"/>
        <dbReference type="ChEBI" id="CHEBI:29999"/>
        <dbReference type="ChEBI" id="CHEBI:30616"/>
        <dbReference type="ChEBI" id="CHEBI:83421"/>
        <dbReference type="ChEBI" id="CHEBI:456216"/>
        <dbReference type="EC" id="2.7.11.1"/>
    </reaction>
</comment>
<evidence type="ECO:0000256" key="2">
    <source>
        <dbReference type="ARBA" id="ARBA00022527"/>
    </source>
</evidence>
<keyword evidence="5 12" id="KW-0418">Kinase</keyword>
<evidence type="ECO:0000256" key="7">
    <source>
        <dbReference type="ARBA" id="ARBA00047899"/>
    </source>
</evidence>
<evidence type="ECO:0000256" key="4">
    <source>
        <dbReference type="ARBA" id="ARBA00022741"/>
    </source>
</evidence>
<gene>
    <name evidence="12" type="ORF">FA15DRAFT_595528</name>
</gene>
<evidence type="ECO:0000313" key="12">
    <source>
        <dbReference type="EMBL" id="TFK22761.1"/>
    </source>
</evidence>
<dbReference type="Pfam" id="PF00069">
    <property type="entry name" value="Pkinase"/>
    <property type="match status" value="2"/>
</dbReference>
<dbReference type="InterPro" id="IPR017441">
    <property type="entry name" value="Protein_kinase_ATP_BS"/>
</dbReference>
<evidence type="ECO:0000256" key="3">
    <source>
        <dbReference type="ARBA" id="ARBA00022679"/>
    </source>
</evidence>
<dbReference type="SMART" id="SM00220">
    <property type="entry name" value="S_TKc"/>
    <property type="match status" value="1"/>
</dbReference>
<dbReference type="GO" id="GO:0050684">
    <property type="term" value="P:regulation of mRNA processing"/>
    <property type="evidence" value="ECO:0007669"/>
    <property type="project" value="TreeGrafter"/>
</dbReference>
<dbReference type="GO" id="GO:0000245">
    <property type="term" value="P:spliceosomal complex assembly"/>
    <property type="evidence" value="ECO:0007669"/>
    <property type="project" value="TreeGrafter"/>
</dbReference>
<dbReference type="Proteomes" id="UP000307440">
    <property type="component" value="Unassembled WGS sequence"/>
</dbReference>
<keyword evidence="6 9" id="KW-0067">ATP-binding</keyword>
<evidence type="ECO:0000256" key="6">
    <source>
        <dbReference type="ARBA" id="ARBA00022840"/>
    </source>
</evidence>
<dbReference type="EC" id="2.7.11.1" evidence="1"/>
<comment type="catalytic activity">
    <reaction evidence="7">
        <text>L-threonyl-[protein] + ATP = O-phospho-L-threonyl-[protein] + ADP + H(+)</text>
        <dbReference type="Rhea" id="RHEA:46608"/>
        <dbReference type="Rhea" id="RHEA-COMP:11060"/>
        <dbReference type="Rhea" id="RHEA-COMP:11605"/>
        <dbReference type="ChEBI" id="CHEBI:15378"/>
        <dbReference type="ChEBI" id="CHEBI:30013"/>
        <dbReference type="ChEBI" id="CHEBI:30616"/>
        <dbReference type="ChEBI" id="CHEBI:61977"/>
        <dbReference type="ChEBI" id="CHEBI:456216"/>
        <dbReference type="EC" id="2.7.11.1"/>
    </reaction>
</comment>
<evidence type="ECO:0000256" key="9">
    <source>
        <dbReference type="PROSITE-ProRule" id="PRU10141"/>
    </source>
</evidence>
<keyword evidence="13" id="KW-1185">Reference proteome</keyword>
<evidence type="ECO:0000256" key="10">
    <source>
        <dbReference type="RuleBase" id="RU000304"/>
    </source>
</evidence>
<evidence type="ECO:0000256" key="1">
    <source>
        <dbReference type="ARBA" id="ARBA00012513"/>
    </source>
</evidence>
<dbReference type="PROSITE" id="PS00108">
    <property type="entry name" value="PROTEIN_KINASE_ST"/>
    <property type="match status" value="1"/>
</dbReference>
<feature type="domain" description="Protein kinase" evidence="11">
    <location>
        <begin position="111"/>
        <end position="384"/>
    </location>
</feature>
<dbReference type="InterPro" id="IPR051334">
    <property type="entry name" value="SRPK"/>
</dbReference>
<protein>
    <recommendedName>
        <fullName evidence="1">non-specific serine/threonine protein kinase</fullName>
        <ecNumber evidence="1">2.7.11.1</ecNumber>
    </recommendedName>
</protein>
<feature type="binding site" evidence="9">
    <location>
        <position position="142"/>
    </location>
    <ligand>
        <name>ATP</name>
        <dbReference type="ChEBI" id="CHEBI:30616"/>
    </ligand>
</feature>
<keyword evidence="4 9" id="KW-0547">Nucleotide-binding</keyword>
<dbReference type="SUPFAM" id="SSF56112">
    <property type="entry name" value="Protein kinase-like (PK-like)"/>
    <property type="match status" value="1"/>
</dbReference>
<evidence type="ECO:0000259" key="11">
    <source>
        <dbReference type="PROSITE" id="PS50011"/>
    </source>
</evidence>
<dbReference type="Gene3D" id="3.30.200.20">
    <property type="entry name" value="Phosphorylase Kinase, domain 1"/>
    <property type="match status" value="1"/>
</dbReference>
<dbReference type="PROSITE" id="PS50011">
    <property type="entry name" value="PROTEIN_KINASE_DOM"/>
    <property type="match status" value="1"/>
</dbReference>
<dbReference type="OrthoDB" id="5979581at2759"/>